<dbReference type="EMBL" id="BBPA01000057">
    <property type="protein sequence ID" value="GAL94544.1"/>
    <property type="molecule type" value="Genomic_DNA"/>
</dbReference>
<accession>A0A0A1VY92</accession>
<dbReference type="PANTHER" id="PTHR22916:SF3">
    <property type="entry name" value="UDP-GLCNAC:BETAGAL BETA-1,3-N-ACETYLGLUCOSAMINYLTRANSFERASE-LIKE PROTEIN 1"/>
    <property type="match status" value="1"/>
</dbReference>
<dbReference type="SUPFAM" id="SSF53448">
    <property type="entry name" value="Nucleotide-diphospho-sugar transferases"/>
    <property type="match status" value="1"/>
</dbReference>
<protein>
    <submittedName>
        <fullName evidence="2">Glycosyl transferase-like protein</fullName>
    </submittedName>
</protein>
<sequence>MIWLIDQNAKAIDVAVIIPLFNGSQWIRQTLESVFSQSQPPREIVVVDDGSEDESLEIVKSFSGITLLRNPDKGSHCARNFGFKHTNAPLVAFLDQDDIWHRDHLRLMSTILEQFPQSAACVANCAHFYENSLNFPSPVLNSQFFAPWDFFPTNSVATPSAVVIRREALDSINGWPTQFTGTAVDYYTWLRLSVNQSLIRNHCITVGYRRHNNSQGTKLRLQNLEKLIDNHINTLADALRYRVSVYPQDAVLLENRLKSLTNISDIITATITADQSLLVKGAISFEESLANESTAFISSMCNLLLWFLYPYLDPQEFTLKIILKHWPNKAAKTRQGLRERIALSRILPRHLLAHPFDLSLWALLVEFAPLISNKLMPR</sequence>
<evidence type="ECO:0000313" key="3">
    <source>
        <dbReference type="Proteomes" id="UP000030321"/>
    </source>
</evidence>
<dbReference type="Gene3D" id="3.90.550.10">
    <property type="entry name" value="Spore Coat Polysaccharide Biosynthesis Protein SpsA, Chain A"/>
    <property type="match status" value="1"/>
</dbReference>
<evidence type="ECO:0000313" key="2">
    <source>
        <dbReference type="EMBL" id="GAL94544.1"/>
    </source>
</evidence>
<reference evidence="3" key="1">
    <citation type="journal article" date="2015" name="Genome">
        <title>Whole Genome Sequence of the Non-Microcystin-Producing Microcystis aeruginosa Strain NIES-44.</title>
        <authorList>
            <person name="Okano K."/>
            <person name="Miyata N."/>
            <person name="Ozaki Y."/>
        </authorList>
    </citation>
    <scope>NUCLEOTIDE SEQUENCE [LARGE SCALE GENOMIC DNA]</scope>
    <source>
        <strain evidence="3">NIES-44</strain>
    </source>
</reference>
<dbReference type="InterPro" id="IPR001173">
    <property type="entry name" value="Glyco_trans_2-like"/>
</dbReference>
<dbReference type="CDD" id="cd00761">
    <property type="entry name" value="Glyco_tranf_GTA_type"/>
    <property type="match status" value="1"/>
</dbReference>
<gene>
    <name evidence="2" type="ORF">N44_03124</name>
</gene>
<dbReference type="InterPro" id="IPR029044">
    <property type="entry name" value="Nucleotide-diphossugar_trans"/>
</dbReference>
<dbReference type="GO" id="GO:0016758">
    <property type="term" value="F:hexosyltransferase activity"/>
    <property type="evidence" value="ECO:0007669"/>
    <property type="project" value="UniProtKB-ARBA"/>
</dbReference>
<proteinExistence type="predicted"/>
<feature type="domain" description="Glycosyltransferase 2-like" evidence="1">
    <location>
        <begin position="16"/>
        <end position="170"/>
    </location>
</feature>
<comment type="caution">
    <text evidence="2">The sequence shown here is derived from an EMBL/GenBank/DDBJ whole genome shotgun (WGS) entry which is preliminary data.</text>
</comment>
<name>A0A0A1VY92_MICAE</name>
<evidence type="ECO:0000259" key="1">
    <source>
        <dbReference type="Pfam" id="PF00535"/>
    </source>
</evidence>
<dbReference type="RefSeq" id="WP_072024873.1">
    <property type="nucleotide sequence ID" value="NZ_BBPA01000057.1"/>
</dbReference>
<dbReference type="Pfam" id="PF00535">
    <property type="entry name" value="Glycos_transf_2"/>
    <property type="match status" value="1"/>
</dbReference>
<dbReference type="Proteomes" id="UP000030321">
    <property type="component" value="Unassembled WGS sequence"/>
</dbReference>
<dbReference type="AlphaFoldDB" id="A0A0A1VY92"/>
<dbReference type="PANTHER" id="PTHR22916">
    <property type="entry name" value="GLYCOSYLTRANSFERASE"/>
    <property type="match status" value="1"/>
</dbReference>
<organism evidence="2 3">
    <name type="scientific">Microcystis aeruginosa NIES-44</name>
    <dbReference type="NCBI Taxonomy" id="449439"/>
    <lineage>
        <taxon>Bacteria</taxon>
        <taxon>Bacillati</taxon>
        <taxon>Cyanobacteriota</taxon>
        <taxon>Cyanophyceae</taxon>
        <taxon>Oscillatoriophycideae</taxon>
        <taxon>Chroococcales</taxon>
        <taxon>Microcystaceae</taxon>
        <taxon>Microcystis</taxon>
    </lineage>
</organism>
<keyword evidence="2" id="KW-0808">Transferase</keyword>